<dbReference type="EMBL" id="SADD01000009">
    <property type="protein sequence ID" value="RVU42755.1"/>
    <property type="molecule type" value="Genomic_DNA"/>
</dbReference>
<proteinExistence type="predicted"/>
<dbReference type="SMART" id="SM00028">
    <property type="entry name" value="TPR"/>
    <property type="match status" value="1"/>
</dbReference>
<dbReference type="Gene3D" id="1.25.40.10">
    <property type="entry name" value="Tetratricopeptide repeat domain"/>
    <property type="match status" value="1"/>
</dbReference>
<keyword evidence="1" id="KW-0802">TPR repeat</keyword>
<evidence type="ECO:0000256" key="1">
    <source>
        <dbReference type="PROSITE-ProRule" id="PRU00339"/>
    </source>
</evidence>
<dbReference type="InterPro" id="IPR019734">
    <property type="entry name" value="TPR_rpt"/>
</dbReference>
<feature type="repeat" description="TPR" evidence="1">
    <location>
        <begin position="57"/>
        <end position="90"/>
    </location>
</feature>
<gene>
    <name evidence="2" type="ORF">EA187_14685</name>
</gene>
<dbReference type="Proteomes" id="UP000282926">
    <property type="component" value="Unassembled WGS sequence"/>
</dbReference>
<dbReference type="RefSeq" id="WP_115605730.1">
    <property type="nucleotide sequence ID" value="NZ_SADD01000009.1"/>
</dbReference>
<evidence type="ECO:0000313" key="3">
    <source>
        <dbReference type="Proteomes" id="UP000282926"/>
    </source>
</evidence>
<dbReference type="SUPFAM" id="SSF48452">
    <property type="entry name" value="TPR-like"/>
    <property type="match status" value="1"/>
</dbReference>
<evidence type="ECO:0000313" key="2">
    <source>
        <dbReference type="EMBL" id="RVU42755.1"/>
    </source>
</evidence>
<dbReference type="Pfam" id="PF13432">
    <property type="entry name" value="TPR_16"/>
    <property type="match status" value="1"/>
</dbReference>
<keyword evidence="3" id="KW-1185">Reference proteome</keyword>
<dbReference type="InterPro" id="IPR011990">
    <property type="entry name" value="TPR-like_helical_dom_sf"/>
</dbReference>
<reference evidence="2 3" key="1">
    <citation type="submission" date="2019-01" db="EMBL/GenBank/DDBJ databases">
        <title>Lujinxingia litoralis gen. nov., sp. nov. and Lujinxingia sediminis gen. nov., sp. nov., new members in the order Bradymonadales, isolated from coastal sediment.</title>
        <authorList>
            <person name="Li C.-M."/>
        </authorList>
    </citation>
    <scope>NUCLEOTIDE SEQUENCE [LARGE SCALE GENOMIC DNA]</scope>
    <source>
        <strain evidence="2 3">SEH01</strain>
    </source>
</reference>
<sequence length="162" mass="17955">MSEQQTSKSDAEQAWEAAPDLVAAQTQELARRFYKKGELGRAEEVLGKLIKMRPAMAWAHALLGVVYRRQGRLLKALESLQRAAEIDSSDRNTLVNLGECLVLAGKVPEGVDVLRAVFEMGYDPTKSPEEHDTLTRRAGAQLEVIQRAARKVEADLRAKLEG</sequence>
<dbReference type="PROSITE" id="PS50005">
    <property type="entry name" value="TPR"/>
    <property type="match status" value="1"/>
</dbReference>
<name>A0ABY0CQN0_9DELT</name>
<organism evidence="2 3">
    <name type="scientific">Lujinxingia sediminis</name>
    <dbReference type="NCBI Taxonomy" id="2480984"/>
    <lineage>
        <taxon>Bacteria</taxon>
        <taxon>Deltaproteobacteria</taxon>
        <taxon>Bradymonadales</taxon>
        <taxon>Lujinxingiaceae</taxon>
        <taxon>Lujinxingia</taxon>
    </lineage>
</organism>
<protein>
    <submittedName>
        <fullName evidence="2">Tetratricopeptide repeat protein</fullName>
    </submittedName>
</protein>
<accession>A0ABY0CQN0</accession>
<comment type="caution">
    <text evidence="2">The sequence shown here is derived from an EMBL/GenBank/DDBJ whole genome shotgun (WGS) entry which is preliminary data.</text>
</comment>